<dbReference type="Proteomes" id="UP000324870">
    <property type="component" value="Unassembled WGS sequence"/>
</dbReference>
<accession>A0ABQ6S2F7</accession>
<evidence type="ECO:0000313" key="2">
    <source>
        <dbReference type="Proteomes" id="UP000324870"/>
    </source>
</evidence>
<evidence type="ECO:0000313" key="1">
    <source>
        <dbReference type="EMBL" id="KAA3158822.1"/>
    </source>
</evidence>
<dbReference type="EMBL" id="VVND01000015">
    <property type="protein sequence ID" value="KAA3158822.1"/>
    <property type="molecule type" value="Genomic_DNA"/>
</dbReference>
<comment type="caution">
    <text evidence="1">The sequence shown here is derived from an EMBL/GenBank/DDBJ whole genome shotgun (WGS) entry which is preliminary data.</text>
</comment>
<sequence>MKKIMFNDRYGLTDAVIEGRKTMTRRIIIPQPDFLSDNFGWAKRNNGDVILPKYGVNEVVAVAQIYEAAGFDPEYSIEGMLYAKKHAGWRNKMFVSAKYMPHQIRITGIRCERLQDISDDDCFREGISESWYESTDTTTYGFADEKKGTAVEFDTPRQAFAALIDKVSGRGTWKSNPWVVVYEFELVK</sequence>
<keyword evidence="2" id="KW-1185">Reference proteome</keyword>
<evidence type="ECO:0008006" key="3">
    <source>
        <dbReference type="Google" id="ProtNLM"/>
    </source>
</evidence>
<name>A0ABQ6S2F7_9BACT</name>
<protein>
    <recommendedName>
        <fullName evidence="3">ASCH domain-containing protein</fullName>
    </recommendedName>
</protein>
<reference evidence="1 2" key="1">
    <citation type="journal article" date="2019" name="Nat. Med.">
        <title>A library of human gut bacterial isolates paired with longitudinal multiomics data enables mechanistic microbiome research.</title>
        <authorList>
            <person name="Poyet M."/>
            <person name="Groussin M."/>
            <person name="Gibbons S.M."/>
            <person name="Avila-Pacheco J."/>
            <person name="Jiang X."/>
            <person name="Kearney S.M."/>
            <person name="Perrotta A.R."/>
            <person name="Berdy B."/>
            <person name="Zhao S."/>
            <person name="Lieberman T.D."/>
            <person name="Swanson P.K."/>
            <person name="Smith M."/>
            <person name="Roesemann S."/>
            <person name="Alexander J.E."/>
            <person name="Rich S.A."/>
            <person name="Livny J."/>
            <person name="Vlamakis H."/>
            <person name="Clish C."/>
            <person name="Bullock K."/>
            <person name="Deik A."/>
            <person name="Scott J."/>
            <person name="Pierce K.A."/>
            <person name="Xavier R.J."/>
            <person name="Alm E.J."/>
        </authorList>
    </citation>
    <scope>NUCLEOTIDE SEQUENCE [LARGE SCALE GENOMIC DNA]</scope>
    <source>
        <strain evidence="1 2">BIOML-A1</strain>
    </source>
</reference>
<organism evidence="1 2">
    <name type="scientific">Alistipes finegoldii</name>
    <dbReference type="NCBI Taxonomy" id="214856"/>
    <lineage>
        <taxon>Bacteria</taxon>
        <taxon>Pseudomonadati</taxon>
        <taxon>Bacteroidota</taxon>
        <taxon>Bacteroidia</taxon>
        <taxon>Bacteroidales</taxon>
        <taxon>Rikenellaceae</taxon>
        <taxon>Alistipes</taxon>
    </lineage>
</organism>
<dbReference type="RefSeq" id="WP_130063267.1">
    <property type="nucleotide sequence ID" value="NZ_RCXA01000018.1"/>
</dbReference>
<proteinExistence type="predicted"/>
<gene>
    <name evidence="1" type="ORF">F2A26_09785</name>
</gene>